<proteinExistence type="predicted"/>
<evidence type="ECO:0000256" key="1">
    <source>
        <dbReference type="SAM" id="MobiDB-lite"/>
    </source>
</evidence>
<reference evidence="3" key="1">
    <citation type="submission" date="2025-08" db="UniProtKB">
        <authorList>
            <consortium name="Ensembl"/>
        </authorList>
    </citation>
    <scope>IDENTIFICATION</scope>
</reference>
<evidence type="ECO:0000256" key="2">
    <source>
        <dbReference type="SAM" id="Phobius"/>
    </source>
</evidence>
<dbReference type="AlphaFoldDB" id="A0A8C6A3J5"/>
<feature type="transmembrane region" description="Helical" evidence="2">
    <location>
        <begin position="85"/>
        <end position="106"/>
    </location>
</feature>
<sequence>MSVHPGSDSDRLLRPEASCLVDDTSDAAQEKETNSLASPGLHNLTYPLGPRNEDIKGCLDQEESTTSLGPMRRESMRLLKESVQLYFAQCWIIIKLVSSIVLMASLFQTLELHAIISVLTLISTLFNVKI</sequence>
<reference evidence="3" key="2">
    <citation type="submission" date="2025-09" db="UniProtKB">
        <authorList>
            <consortium name="Ensembl"/>
        </authorList>
    </citation>
    <scope>IDENTIFICATION</scope>
</reference>
<keyword evidence="2" id="KW-1133">Transmembrane helix</keyword>
<dbReference type="GeneTree" id="ENSGT00960000191064"/>
<keyword evidence="4" id="KW-1185">Reference proteome</keyword>
<keyword evidence="2" id="KW-0812">Transmembrane</keyword>
<feature type="region of interest" description="Disordered" evidence="1">
    <location>
        <begin position="23"/>
        <end position="45"/>
    </location>
</feature>
<accession>A0A8C6A3J5</accession>
<dbReference type="Proteomes" id="UP000694407">
    <property type="component" value="Unplaced"/>
</dbReference>
<evidence type="ECO:0000313" key="3">
    <source>
        <dbReference type="Ensembl" id="ENSMMMP00000023412.1"/>
    </source>
</evidence>
<organism evidence="3 4">
    <name type="scientific">Marmota marmota marmota</name>
    <name type="common">Alpine marmot</name>
    <dbReference type="NCBI Taxonomy" id="9994"/>
    <lineage>
        <taxon>Eukaryota</taxon>
        <taxon>Metazoa</taxon>
        <taxon>Chordata</taxon>
        <taxon>Craniata</taxon>
        <taxon>Vertebrata</taxon>
        <taxon>Euteleostomi</taxon>
        <taxon>Mammalia</taxon>
        <taxon>Eutheria</taxon>
        <taxon>Euarchontoglires</taxon>
        <taxon>Glires</taxon>
        <taxon>Rodentia</taxon>
        <taxon>Sciuromorpha</taxon>
        <taxon>Sciuridae</taxon>
        <taxon>Xerinae</taxon>
        <taxon>Marmotini</taxon>
        <taxon>Marmota</taxon>
    </lineage>
</organism>
<dbReference type="Ensembl" id="ENSMMMT00000026516.1">
    <property type="protein sequence ID" value="ENSMMMP00000023412.1"/>
    <property type="gene ID" value="ENSMMMG00000020496.1"/>
</dbReference>
<keyword evidence="2" id="KW-0472">Membrane</keyword>
<protein>
    <submittedName>
        <fullName evidence="3">Uncharacterized protein</fullName>
    </submittedName>
</protein>
<name>A0A8C6A3J5_MARMA</name>
<evidence type="ECO:0000313" key="4">
    <source>
        <dbReference type="Proteomes" id="UP000694407"/>
    </source>
</evidence>